<dbReference type="PANTHER" id="PTHR36713:SF1">
    <property type="entry name" value="OS09G0344700 PROTEIN"/>
    <property type="match status" value="1"/>
</dbReference>
<dbReference type="Proteomes" id="UP001630127">
    <property type="component" value="Unassembled WGS sequence"/>
</dbReference>
<sequence>MESTGEVGGLFGKIMPPKLDDAGLEDCALPPESIKEAFLKAATAVRSIISASSYDDEAEAKAEVEGHCVNDPWPEIEDSSDELVGISDGVGDVPGSCAAEKGGGLPEVSADEVAVRDADEKVDEVVIGGPTVPDAGEACVDGLQGLEIGEKSRGKIGKKLKDGEIDNEEQDGEKEKPILAEGYV</sequence>
<dbReference type="EMBL" id="JBJUIK010000004">
    <property type="protein sequence ID" value="KAL3528737.1"/>
    <property type="molecule type" value="Genomic_DNA"/>
</dbReference>
<reference evidence="2 3" key="1">
    <citation type="submission" date="2024-11" db="EMBL/GenBank/DDBJ databases">
        <title>A near-complete genome assembly of Cinchona calisaya.</title>
        <authorList>
            <person name="Lian D.C."/>
            <person name="Zhao X.W."/>
            <person name="Wei L."/>
        </authorList>
    </citation>
    <scope>NUCLEOTIDE SEQUENCE [LARGE SCALE GENOMIC DNA]</scope>
    <source>
        <tissue evidence="2">Nenye</tissue>
    </source>
</reference>
<accession>A0ABD3AE41</accession>
<name>A0ABD3AE41_9GENT</name>
<evidence type="ECO:0000256" key="1">
    <source>
        <dbReference type="SAM" id="MobiDB-lite"/>
    </source>
</evidence>
<evidence type="ECO:0000313" key="3">
    <source>
        <dbReference type="Proteomes" id="UP001630127"/>
    </source>
</evidence>
<dbReference type="AlphaFoldDB" id="A0ABD3AE41"/>
<dbReference type="PANTHER" id="PTHR36713">
    <property type="entry name" value="OS09G0344700 PROTEIN"/>
    <property type="match status" value="1"/>
</dbReference>
<protein>
    <submittedName>
        <fullName evidence="2">Uncharacterized protein</fullName>
    </submittedName>
</protein>
<evidence type="ECO:0000313" key="2">
    <source>
        <dbReference type="EMBL" id="KAL3528737.1"/>
    </source>
</evidence>
<comment type="caution">
    <text evidence="2">The sequence shown here is derived from an EMBL/GenBank/DDBJ whole genome shotgun (WGS) entry which is preliminary data.</text>
</comment>
<keyword evidence="3" id="KW-1185">Reference proteome</keyword>
<feature type="region of interest" description="Disordered" evidence="1">
    <location>
        <begin position="157"/>
        <end position="184"/>
    </location>
</feature>
<proteinExistence type="predicted"/>
<gene>
    <name evidence="2" type="ORF">ACH5RR_008059</name>
</gene>
<organism evidence="2 3">
    <name type="scientific">Cinchona calisaya</name>
    <dbReference type="NCBI Taxonomy" id="153742"/>
    <lineage>
        <taxon>Eukaryota</taxon>
        <taxon>Viridiplantae</taxon>
        <taxon>Streptophyta</taxon>
        <taxon>Embryophyta</taxon>
        <taxon>Tracheophyta</taxon>
        <taxon>Spermatophyta</taxon>
        <taxon>Magnoliopsida</taxon>
        <taxon>eudicotyledons</taxon>
        <taxon>Gunneridae</taxon>
        <taxon>Pentapetalae</taxon>
        <taxon>asterids</taxon>
        <taxon>lamiids</taxon>
        <taxon>Gentianales</taxon>
        <taxon>Rubiaceae</taxon>
        <taxon>Cinchonoideae</taxon>
        <taxon>Cinchoneae</taxon>
        <taxon>Cinchona</taxon>
    </lineage>
</organism>